<dbReference type="GO" id="GO:0043190">
    <property type="term" value="C:ATP-binding cassette (ABC) transporter complex"/>
    <property type="evidence" value="ECO:0007669"/>
    <property type="project" value="InterPro"/>
</dbReference>
<dbReference type="EMBL" id="FNIC01000005">
    <property type="protein sequence ID" value="SDO00968.1"/>
    <property type="molecule type" value="Genomic_DNA"/>
</dbReference>
<keyword evidence="1" id="KW-1133">Transmembrane helix</keyword>
<sequence length="285" mass="29706">MSTVVPGRTPGRARAAADRAVVGTGAGIGAQVVLAWRALLGTRIAITHYRGEVGRVLAEVTLGSGIFVVGGGVVGVVLLLSTLTGTEVGLEGYNGLEVIGLAPLTGFISGYANTRELAPIVASLGFAARIGCGFTSRIGAMRINEEIDALEAMAIRPIPYLVSTRLIASWIVILPLYLIGLVGTYLATDVMVTTFYGQSAGTYDHYFQTFVSPVDVLYSGLKVVVLTTVVTVIHCYHGFTASGGPEGVGRATGRAIRSSIIALTVLDILLTLALWGPDQQVQISG</sequence>
<dbReference type="RefSeq" id="WP_091025823.1">
    <property type="nucleotide sequence ID" value="NZ_BKAE01000017.1"/>
</dbReference>
<dbReference type="PANTHER" id="PTHR30188">
    <property type="entry name" value="ABC TRANSPORTER PERMEASE PROTEIN-RELATED"/>
    <property type="match status" value="1"/>
</dbReference>
<dbReference type="Pfam" id="PF02405">
    <property type="entry name" value="MlaE"/>
    <property type="match status" value="1"/>
</dbReference>
<keyword evidence="3" id="KW-1185">Reference proteome</keyword>
<reference evidence="3" key="1">
    <citation type="submission" date="2016-10" db="EMBL/GenBank/DDBJ databases">
        <authorList>
            <person name="Varghese N."/>
            <person name="Submissions S."/>
        </authorList>
    </citation>
    <scope>NUCLEOTIDE SEQUENCE [LARGE SCALE GENOMIC DNA]</scope>
    <source>
        <strain evidence="3">CGMCC 1.11147</strain>
    </source>
</reference>
<protein>
    <submittedName>
        <fullName evidence="2">Phospholipid/cholesterol/gamma-HCH transport system permease protein</fullName>
    </submittedName>
</protein>
<dbReference type="OrthoDB" id="3745645at2"/>
<evidence type="ECO:0000313" key="3">
    <source>
        <dbReference type="Proteomes" id="UP000199004"/>
    </source>
</evidence>
<dbReference type="STRING" id="1005944.SAMN05192576_3229"/>
<keyword evidence="1" id="KW-0472">Membrane</keyword>
<evidence type="ECO:0000313" key="2">
    <source>
        <dbReference type="EMBL" id="SDO00968.1"/>
    </source>
</evidence>
<name>A0A1H0G226_9ACTN</name>
<dbReference type="GO" id="GO:0005548">
    <property type="term" value="F:phospholipid transporter activity"/>
    <property type="evidence" value="ECO:0007669"/>
    <property type="project" value="TreeGrafter"/>
</dbReference>
<feature type="transmembrane region" description="Helical" evidence="1">
    <location>
        <begin position="260"/>
        <end position="277"/>
    </location>
</feature>
<evidence type="ECO:0000256" key="1">
    <source>
        <dbReference type="SAM" id="Phobius"/>
    </source>
</evidence>
<gene>
    <name evidence="2" type="ORF">SAMN05192576_3229</name>
</gene>
<feature type="transmembrane region" description="Helical" evidence="1">
    <location>
        <begin position="60"/>
        <end position="80"/>
    </location>
</feature>
<organism evidence="2 3">
    <name type="scientific">Nocardioides szechwanensis</name>
    <dbReference type="NCBI Taxonomy" id="1005944"/>
    <lineage>
        <taxon>Bacteria</taxon>
        <taxon>Bacillati</taxon>
        <taxon>Actinomycetota</taxon>
        <taxon>Actinomycetes</taxon>
        <taxon>Propionibacteriales</taxon>
        <taxon>Nocardioidaceae</taxon>
        <taxon>Nocardioides</taxon>
    </lineage>
</organism>
<accession>A0A1H0G226</accession>
<proteinExistence type="predicted"/>
<feature type="transmembrane region" description="Helical" evidence="1">
    <location>
        <begin position="216"/>
        <end position="239"/>
    </location>
</feature>
<dbReference type="Proteomes" id="UP000199004">
    <property type="component" value="Unassembled WGS sequence"/>
</dbReference>
<feature type="transmembrane region" description="Helical" evidence="1">
    <location>
        <begin position="166"/>
        <end position="187"/>
    </location>
</feature>
<dbReference type="PANTHER" id="PTHR30188:SF13">
    <property type="entry name" value="CONSERVED HYPOTHETICAL INTEGRAL MEMBRANE PROTEIN YRBE3B"/>
    <property type="match status" value="1"/>
</dbReference>
<keyword evidence="1" id="KW-0812">Transmembrane</keyword>
<feature type="transmembrane region" description="Helical" evidence="1">
    <location>
        <begin position="20"/>
        <end position="39"/>
    </location>
</feature>
<dbReference type="InterPro" id="IPR030802">
    <property type="entry name" value="Permease_MalE"/>
</dbReference>
<dbReference type="AlphaFoldDB" id="A0A1H0G226"/>